<dbReference type="InterPro" id="IPR009367">
    <property type="entry name" value="Elm1-like"/>
</dbReference>
<protein>
    <recommendedName>
        <fullName evidence="4">DUF1022 domain-containing protein</fullName>
    </recommendedName>
</protein>
<proteinExistence type="predicted"/>
<dbReference type="PANTHER" id="PTHR33986:SF15">
    <property type="entry name" value="MITOCHONDRIAL FISSION PROTEIN ELM1"/>
    <property type="match status" value="1"/>
</dbReference>
<gene>
    <name evidence="2" type="ORF">FHR87_001605</name>
</gene>
<dbReference type="Proteomes" id="UP000549250">
    <property type="component" value="Unassembled WGS sequence"/>
</dbReference>
<accession>A0A839T3F1</accession>
<dbReference type="RefSeq" id="WP_183166165.1">
    <property type="nucleotide sequence ID" value="NZ_JACHXI010000006.1"/>
</dbReference>
<dbReference type="Gene3D" id="3.90.550.10">
    <property type="entry name" value="Spore Coat Polysaccharide Biosynthesis Protein SpsA, Chain A"/>
    <property type="match status" value="1"/>
</dbReference>
<evidence type="ECO:0000256" key="1">
    <source>
        <dbReference type="SAM" id="MobiDB-lite"/>
    </source>
</evidence>
<reference evidence="2 3" key="1">
    <citation type="submission" date="2020-08" db="EMBL/GenBank/DDBJ databases">
        <title>Genomic Encyclopedia of Type Strains, Phase III (KMG-III): the genomes of soil and plant-associated and newly described type strains.</title>
        <authorList>
            <person name="Whitman W."/>
        </authorList>
    </citation>
    <scope>NUCLEOTIDE SEQUENCE [LARGE SCALE GENOMIC DNA]</scope>
    <source>
        <strain evidence="2 3">CECT 4462</strain>
    </source>
</reference>
<dbReference type="PANTHER" id="PTHR33986">
    <property type="entry name" value="OS02G0535700 PROTEIN"/>
    <property type="match status" value="1"/>
</dbReference>
<name>A0A839T3F1_AZOMA</name>
<dbReference type="SUPFAM" id="SSF53448">
    <property type="entry name" value="Nucleotide-diphospho-sugar transferases"/>
    <property type="match status" value="1"/>
</dbReference>
<comment type="caution">
    <text evidence="2">The sequence shown here is derived from an EMBL/GenBank/DDBJ whole genome shotgun (WGS) entry which is preliminary data.</text>
</comment>
<feature type="region of interest" description="Disordered" evidence="1">
    <location>
        <begin position="1"/>
        <end position="22"/>
    </location>
</feature>
<organism evidence="2 3">
    <name type="scientific">Azomonas macrocytogenes</name>
    <name type="common">Azotobacter macrocytogenes</name>
    <dbReference type="NCBI Taxonomy" id="69962"/>
    <lineage>
        <taxon>Bacteria</taxon>
        <taxon>Pseudomonadati</taxon>
        <taxon>Pseudomonadota</taxon>
        <taxon>Gammaproteobacteria</taxon>
        <taxon>Pseudomonadales</taxon>
        <taxon>Pseudomonadaceae</taxon>
        <taxon>Azomonas</taxon>
    </lineage>
</organism>
<dbReference type="InterPro" id="IPR029044">
    <property type="entry name" value="Nucleotide-diphossugar_trans"/>
</dbReference>
<feature type="compositionally biased region" description="Low complexity" evidence="1">
    <location>
        <begin position="1"/>
        <end position="19"/>
    </location>
</feature>
<dbReference type="Pfam" id="PF06258">
    <property type="entry name" value="Mito_fiss_Elm1"/>
    <property type="match status" value="1"/>
</dbReference>
<dbReference type="AlphaFoldDB" id="A0A839T3F1"/>
<dbReference type="EMBL" id="JACHXI010000006">
    <property type="protein sequence ID" value="MBB3103210.1"/>
    <property type="molecule type" value="Genomic_DNA"/>
</dbReference>
<evidence type="ECO:0000313" key="2">
    <source>
        <dbReference type="EMBL" id="MBB3103210.1"/>
    </source>
</evidence>
<evidence type="ECO:0000313" key="3">
    <source>
        <dbReference type="Proteomes" id="UP000549250"/>
    </source>
</evidence>
<keyword evidence="3" id="KW-1185">Reference proteome</keyword>
<evidence type="ECO:0008006" key="4">
    <source>
        <dbReference type="Google" id="ProtNLM"/>
    </source>
</evidence>
<sequence>MTSSAQPQPSFPSSSANANVEPSTAVPQIQPVVLEARPGAPQATAVRIFLGTELAQYRAERVFFHSLEQVRNPDRRYEVYRMTGLPGFNQERWRTGFTNYRFAIPDLAGCQGKAIYTDVDQIFTADPAELFDQSMSKHGYLALSPEDTAVMLIDCERMVSCWNFDSASQKSKKTLLVQANSEPGRWGSLDPAWHARDMEYRHGESKLLHYTTLHLQPWRPTPEQYTYQIHPYAEYFLSLEQGADASGYEIYTATHPSPDFIPACQAQATPGDSGTALLPAEVAAFARMLGCTSSGLVGAWYKSAVTGLAVERWSFRQLPQTELTALDLIAATQLELLPPEDLPWIIDRLFALSRKMVFIQGSLTSNGAVTSTINGWRTLVRRIAQRYPERCWQLDCQGPDGQTQRFRADFPLRQKAGQTPKVWVLLGQNTGDNDQLVAIAKALGWPYEYRQSSFDPNKYKFIPDILLHKPLSKAAPGLEAPWPDLVLSAGYRSAPVAQWIKRCSGGKTRIVAIGRPRAMLSKFDLILTTPQYDLPLKENMIDMPAPYIEPRTLDENSLAIWQERFEKLPRPWVALLMGGSRAPNILDAETARQLGQQASAIIKAQGGSLLISTSPRSATEVTNALLSAIDVPHLAYRFEHSKISENPYPALLRLADAFIVTGESVSMLTEARMTDRPIALFPLPVFRRFKARLRHALEQRLGVVDRGVGIRGTPRQQNKLERFYYAGIAAGFNKRGRQVELVHTALGIGPLIEGLQQPSGVSPQLLASSRLRALEAVRSLITAEHSLR</sequence>